<keyword evidence="1" id="KW-0472">Membrane</keyword>
<accession>A0AB34YXY8</accession>
<gene>
    <name evidence="2" type="ORF">GGQ79_004569</name>
</gene>
<proteinExistence type="predicted"/>
<feature type="transmembrane region" description="Helical" evidence="1">
    <location>
        <begin position="33"/>
        <end position="52"/>
    </location>
</feature>
<comment type="caution">
    <text evidence="2">The sequence shown here is derived from an EMBL/GenBank/DDBJ whole genome shotgun (WGS) entry which is preliminary data.</text>
</comment>
<evidence type="ECO:0000313" key="2">
    <source>
        <dbReference type="EMBL" id="MBB4096016.1"/>
    </source>
</evidence>
<keyword evidence="1" id="KW-0812">Transmembrane</keyword>
<reference evidence="2 3" key="1">
    <citation type="submission" date="2020-08" db="EMBL/GenBank/DDBJ databases">
        <title>Genomic Encyclopedia of Type Strains, Phase IV (KMG-IV): sequencing the most valuable type-strain genomes for metagenomic binning, comparative biology and taxonomic classification.</title>
        <authorList>
            <person name="Goeker M."/>
        </authorList>
    </citation>
    <scope>NUCLEOTIDE SEQUENCE [LARGE SCALE GENOMIC DNA]</scope>
    <source>
        <strain evidence="2 3">DSM 23868</strain>
    </source>
</reference>
<evidence type="ECO:0000256" key="1">
    <source>
        <dbReference type="SAM" id="Phobius"/>
    </source>
</evidence>
<dbReference type="AlphaFoldDB" id="A0AB34YXY8"/>
<organism evidence="2 3">
    <name type="scientific">Brucella pecoris</name>
    <dbReference type="NCBI Taxonomy" id="867683"/>
    <lineage>
        <taxon>Bacteria</taxon>
        <taxon>Pseudomonadati</taxon>
        <taxon>Pseudomonadota</taxon>
        <taxon>Alphaproteobacteria</taxon>
        <taxon>Hyphomicrobiales</taxon>
        <taxon>Brucellaceae</taxon>
        <taxon>Brucella/Ochrobactrum group</taxon>
        <taxon>Brucella</taxon>
    </lineage>
</organism>
<keyword evidence="1" id="KW-1133">Transmembrane helix</keyword>
<dbReference type="Proteomes" id="UP000553980">
    <property type="component" value="Unassembled WGS sequence"/>
</dbReference>
<protein>
    <submittedName>
        <fullName evidence="2">Uncharacterized protein</fullName>
    </submittedName>
</protein>
<dbReference type="EMBL" id="JACIEX010000017">
    <property type="protein sequence ID" value="MBB4096016.1"/>
    <property type="molecule type" value="Genomic_DNA"/>
</dbReference>
<sequence>MKMVVFILGVAQILIGLLFIVEASSVQRLILGTISFGLGSVCFGIAVIIGRLDEIRASCGGSKPR</sequence>
<name>A0AB34YXY8_9HYPH</name>
<keyword evidence="3" id="KW-1185">Reference proteome</keyword>
<evidence type="ECO:0000313" key="3">
    <source>
        <dbReference type="Proteomes" id="UP000553980"/>
    </source>
</evidence>